<dbReference type="OrthoDB" id="9761717at2"/>
<feature type="binding site" evidence="2">
    <location>
        <position position="415"/>
    </location>
    <ligand>
        <name>Ni(2+)</name>
        <dbReference type="ChEBI" id="CHEBI:49786"/>
    </ligand>
</feature>
<comment type="caution">
    <text evidence="3">The sequence shown here is derived from an EMBL/GenBank/DDBJ whole genome shotgun (WGS) entry which is preliminary data.</text>
</comment>
<dbReference type="SUPFAM" id="SSF56762">
    <property type="entry name" value="HydB/Nqo4-like"/>
    <property type="match status" value="1"/>
</dbReference>
<feature type="binding site" evidence="2">
    <location>
        <position position="68"/>
    </location>
    <ligand>
        <name>Ni(2+)</name>
        <dbReference type="ChEBI" id="CHEBI:49786"/>
    </ligand>
</feature>
<keyword evidence="2" id="KW-0533">Nickel</keyword>
<dbReference type="GO" id="GO:0008901">
    <property type="term" value="F:ferredoxin hydrogenase activity"/>
    <property type="evidence" value="ECO:0007669"/>
    <property type="project" value="InterPro"/>
</dbReference>
<reference evidence="3 4" key="1">
    <citation type="submission" date="2019-02" db="EMBL/GenBank/DDBJ databases">
        <title>Kribbella capetownensis sp. nov. and Kribbella speibonae sp. nov., isolated from soil.</title>
        <authorList>
            <person name="Curtis S.M."/>
            <person name="Norton I."/>
            <person name="Everest G.J."/>
            <person name="Meyers P.R."/>
        </authorList>
    </citation>
    <scope>NUCLEOTIDE SEQUENCE [LARGE SCALE GENOMIC DNA]</scope>
    <source>
        <strain evidence="3 4">DSM 27082</strain>
    </source>
</reference>
<feature type="binding site" evidence="2">
    <location>
        <position position="418"/>
    </location>
    <ligand>
        <name>Fe cation</name>
        <dbReference type="ChEBI" id="CHEBI:24875"/>
    </ligand>
</feature>
<sequence>MSHRSRQLKVSSLARVEGEGALRVVVNDGTVERAELQIYEPPRFFEAFLRGRKYTEPPDITARICGICPVAYQTSACLAIEDACGVELDPAVADLRRLLYCGEWIQSHALHIYLLHAPDFLGYPDAIELAKDHRDVVERGLRLKKAGNALMELIGARAIHPINVRVGGFYRAPARAELQGLRPQLSQALRDALATVRMVSGFTFPDLELDHDLLAVRVPDRYAIESGDLHSTSGLSFAVGNFSEHVVERQVEHSTALHAALDNHLYLTGPLARYTLNRARLLPLARAAAVEAGLGVECRNPFRSIVVRAVEVVYALEEALRLLDAYVVPDRPYADVVPRPGVGHGVSEAPRGLLYHRYELDEDGLIRSAVIVPPTSQNQAAIEDDLRRVVGANLDLDDGRLTALCEQTIRNYDPCISCSAHFLDLTVEGR</sequence>
<dbReference type="Gene3D" id="1.10.645.10">
    <property type="entry name" value="Cytochrome-c3 Hydrogenase, chain B"/>
    <property type="match status" value="1"/>
</dbReference>
<dbReference type="AlphaFoldDB" id="A0A4V2M225"/>
<dbReference type="InterPro" id="IPR029014">
    <property type="entry name" value="NiFe-Hase_large"/>
</dbReference>
<comment type="cofactor">
    <cofactor evidence="2">
        <name>Fe cation</name>
        <dbReference type="ChEBI" id="CHEBI:24875"/>
    </cofactor>
</comment>
<gene>
    <name evidence="3" type="ORF">E0H50_35415</name>
</gene>
<organism evidence="3 4">
    <name type="scientific">Kribbella sindirgiensis</name>
    <dbReference type="NCBI Taxonomy" id="1124744"/>
    <lineage>
        <taxon>Bacteria</taxon>
        <taxon>Bacillati</taxon>
        <taxon>Actinomycetota</taxon>
        <taxon>Actinomycetes</taxon>
        <taxon>Propionibacteriales</taxon>
        <taxon>Kribbellaceae</taxon>
        <taxon>Kribbella</taxon>
    </lineage>
</organism>
<feature type="binding site" evidence="2">
    <location>
        <position position="421"/>
    </location>
    <ligand>
        <name>Mg(2+)</name>
        <dbReference type="ChEBI" id="CHEBI:18420"/>
    </ligand>
</feature>
<keyword evidence="2" id="KW-0408">Iron</keyword>
<dbReference type="PROSITE" id="PS00508">
    <property type="entry name" value="NI_HGENASE_L_2"/>
    <property type="match status" value="1"/>
</dbReference>
<feature type="binding site" evidence="2">
    <location>
        <position position="68"/>
    </location>
    <ligand>
        <name>Fe cation</name>
        <dbReference type="ChEBI" id="CHEBI:24875"/>
    </ligand>
</feature>
<feature type="binding site" evidence="2">
    <location>
        <position position="371"/>
    </location>
    <ligand>
        <name>Mg(2+)</name>
        <dbReference type="ChEBI" id="CHEBI:18420"/>
    </ligand>
</feature>
<evidence type="ECO:0000313" key="4">
    <source>
        <dbReference type="Proteomes" id="UP000292695"/>
    </source>
</evidence>
<dbReference type="EMBL" id="SJKA01000019">
    <property type="protein sequence ID" value="TCC21576.1"/>
    <property type="molecule type" value="Genomic_DNA"/>
</dbReference>
<dbReference type="Proteomes" id="UP000292695">
    <property type="component" value="Unassembled WGS sequence"/>
</dbReference>
<feature type="binding site" evidence="2">
    <location>
        <position position="65"/>
    </location>
    <ligand>
        <name>Ni(2+)</name>
        <dbReference type="ChEBI" id="CHEBI:49786"/>
    </ligand>
</feature>
<dbReference type="RefSeq" id="WP_131295376.1">
    <property type="nucleotide sequence ID" value="NZ_SJKA01000019.1"/>
</dbReference>
<evidence type="ECO:0000256" key="1">
    <source>
        <dbReference type="ARBA" id="ARBA00023002"/>
    </source>
</evidence>
<dbReference type="InterPro" id="IPR018194">
    <property type="entry name" value="Ni-dep_hyd_lsu_Ni_BS"/>
</dbReference>
<dbReference type="PANTHER" id="PTHR43600:SF4">
    <property type="entry name" value="CYTOSOLIC NIFE-HYDROGENASE, ALPHA SUBUNIT"/>
    <property type="match status" value="1"/>
</dbReference>
<proteinExistence type="predicted"/>
<keyword evidence="2" id="KW-0460">Magnesium</keyword>
<comment type="cofactor">
    <cofactor evidence="2">
        <name>Ni(2+)</name>
        <dbReference type="ChEBI" id="CHEBI:49786"/>
    </cofactor>
</comment>
<dbReference type="Pfam" id="PF00374">
    <property type="entry name" value="NiFeSe_Hases"/>
    <property type="match status" value="2"/>
</dbReference>
<accession>A0A4V2M225</accession>
<keyword evidence="2" id="KW-0479">Metal-binding</keyword>
<dbReference type="GO" id="GO:0016151">
    <property type="term" value="F:nickel cation binding"/>
    <property type="evidence" value="ECO:0007669"/>
    <property type="project" value="InterPro"/>
</dbReference>
<dbReference type="PANTHER" id="PTHR43600">
    <property type="entry name" value="COENZYME F420 HYDROGENASE, SUBUNIT ALPHA"/>
    <property type="match status" value="1"/>
</dbReference>
<evidence type="ECO:0000313" key="3">
    <source>
        <dbReference type="EMBL" id="TCC21576.1"/>
    </source>
</evidence>
<dbReference type="InterPro" id="IPR001501">
    <property type="entry name" value="Ni-dep_hyd_lsu"/>
</dbReference>
<keyword evidence="4" id="KW-1185">Reference proteome</keyword>
<evidence type="ECO:0000256" key="2">
    <source>
        <dbReference type="PIRSR" id="PIRSR601501-1"/>
    </source>
</evidence>
<feature type="binding site" evidence="2">
    <location>
        <position position="46"/>
    </location>
    <ligand>
        <name>Mg(2+)</name>
        <dbReference type="ChEBI" id="CHEBI:18420"/>
    </ligand>
</feature>
<name>A0A4V2M225_9ACTN</name>
<protein>
    <submittedName>
        <fullName evidence="3">Ni/Fe hydrogenase subunit alpha</fullName>
    </submittedName>
</protein>
<keyword evidence="1" id="KW-0560">Oxidoreductase</keyword>